<proteinExistence type="inferred from homology"/>
<reference evidence="9" key="1">
    <citation type="journal article" date="2023" name="Mol. Biol. Evol.">
        <title>Third-Generation Sequencing Reveals the Adaptive Role of the Epigenome in Three Deep-Sea Polychaetes.</title>
        <authorList>
            <person name="Perez M."/>
            <person name="Aroh O."/>
            <person name="Sun Y."/>
            <person name="Lan Y."/>
            <person name="Juniper S.K."/>
            <person name="Young C.R."/>
            <person name="Angers B."/>
            <person name="Qian P.Y."/>
        </authorList>
    </citation>
    <scope>NUCLEOTIDE SEQUENCE</scope>
    <source>
        <strain evidence="9">P08H-3</strain>
    </source>
</reference>
<protein>
    <recommendedName>
        <fullName evidence="2">glycerophosphodiester phosphodiesterase</fullName>
        <ecNumber evidence="2">3.1.4.46</ecNumber>
    </recommendedName>
</protein>
<evidence type="ECO:0000256" key="4">
    <source>
        <dbReference type="ARBA" id="ARBA00022798"/>
    </source>
</evidence>
<dbReference type="Pfam" id="PF03009">
    <property type="entry name" value="GDPD"/>
    <property type="match status" value="1"/>
</dbReference>
<evidence type="ECO:0000256" key="3">
    <source>
        <dbReference type="ARBA" id="ARBA00022729"/>
    </source>
</evidence>
<evidence type="ECO:0000256" key="2">
    <source>
        <dbReference type="ARBA" id="ARBA00012247"/>
    </source>
</evidence>
<dbReference type="GO" id="GO:0006071">
    <property type="term" value="P:glycerol metabolic process"/>
    <property type="evidence" value="ECO:0007669"/>
    <property type="project" value="UniProtKB-KW"/>
</dbReference>
<comment type="similarity">
    <text evidence="1">Belongs to the glycerophosphoryl diester phosphodiesterase family.</text>
</comment>
<evidence type="ECO:0000256" key="1">
    <source>
        <dbReference type="ARBA" id="ARBA00007277"/>
    </source>
</evidence>
<dbReference type="Proteomes" id="UP001208570">
    <property type="component" value="Unassembled WGS sequence"/>
</dbReference>
<evidence type="ECO:0000313" key="10">
    <source>
        <dbReference type="Proteomes" id="UP001208570"/>
    </source>
</evidence>
<dbReference type="PROSITE" id="PS51704">
    <property type="entry name" value="GP_PDE"/>
    <property type="match status" value="1"/>
</dbReference>
<dbReference type="EMBL" id="JAODUP010000613">
    <property type="protein sequence ID" value="KAK2146370.1"/>
    <property type="molecule type" value="Genomic_DNA"/>
</dbReference>
<gene>
    <name evidence="9" type="ORF">LSH36_613g01025</name>
</gene>
<dbReference type="EC" id="3.1.4.46" evidence="2"/>
<accession>A0AAD9J5R8</accession>
<evidence type="ECO:0000259" key="8">
    <source>
        <dbReference type="PROSITE" id="PS51704"/>
    </source>
</evidence>
<dbReference type="GO" id="GO:0008889">
    <property type="term" value="F:glycerophosphodiester phosphodiesterase activity"/>
    <property type="evidence" value="ECO:0007669"/>
    <property type="project" value="UniProtKB-EC"/>
</dbReference>
<organism evidence="9 10">
    <name type="scientific">Paralvinella palmiformis</name>
    <dbReference type="NCBI Taxonomy" id="53620"/>
    <lineage>
        <taxon>Eukaryota</taxon>
        <taxon>Metazoa</taxon>
        <taxon>Spiralia</taxon>
        <taxon>Lophotrochozoa</taxon>
        <taxon>Annelida</taxon>
        <taxon>Polychaeta</taxon>
        <taxon>Sedentaria</taxon>
        <taxon>Canalipalpata</taxon>
        <taxon>Terebellida</taxon>
        <taxon>Terebelliformia</taxon>
        <taxon>Alvinellidae</taxon>
        <taxon>Paralvinella</taxon>
    </lineage>
</organism>
<feature type="domain" description="GP-PDE" evidence="8">
    <location>
        <begin position="34"/>
        <end position="344"/>
    </location>
</feature>
<feature type="signal peptide" evidence="7">
    <location>
        <begin position="1"/>
        <end position="24"/>
    </location>
</feature>
<evidence type="ECO:0000256" key="6">
    <source>
        <dbReference type="ARBA" id="ARBA00047512"/>
    </source>
</evidence>
<comment type="caution">
    <text evidence="9">The sequence shown here is derived from an EMBL/GenBank/DDBJ whole genome shotgun (WGS) entry which is preliminary data.</text>
</comment>
<feature type="chain" id="PRO_5042281438" description="glycerophosphodiester phosphodiesterase" evidence="7">
    <location>
        <begin position="25"/>
        <end position="386"/>
    </location>
</feature>
<keyword evidence="3 7" id="KW-0732">Signal</keyword>
<sequence length="386" mass="45029">MLVKVLSVVLIFLTCSVCLKTVSTNIVVETRSRPWIIAHRGSSGVYPEHTIAAYKRAIEDGADLIECDLLLTRDRQLVCLHEPYLTSSTNIAQHPEYETRKRKLTIPDHGELDDWFSFDFTLEELKSLRVKQRFSFRDQSFNGIYQIPTFHEYIRVAKEAKRLVGIYPEIKHPELINSLPFMNGFKFEDILLDVLKQHGYTKKGDFCLIQSFSDPALRYIKSKTDIRLVILVEREEDIMGPFLNDSKIEDWATLYHGIGAWKTQIVEYFENTNKYKNWISNETNLLDRVLDSGLNLHLYTFRNEDQFLAWNFKQDPIDEYLYFSRLGDIEGYFTDFPHTMFRAFEERHKSDGCNVAKTRTTNRTGSVTSSPVIRIIMVIITFCILS</sequence>
<dbReference type="AlphaFoldDB" id="A0AAD9J5R8"/>
<keyword evidence="10" id="KW-1185">Reference proteome</keyword>
<dbReference type="SUPFAM" id="SSF51695">
    <property type="entry name" value="PLC-like phosphodiesterases"/>
    <property type="match status" value="1"/>
</dbReference>
<dbReference type="InterPro" id="IPR017946">
    <property type="entry name" value="PLC-like_Pdiesterase_TIM-brl"/>
</dbReference>
<dbReference type="PANTHER" id="PTHR43620:SF7">
    <property type="entry name" value="GLYCEROPHOSPHODIESTER PHOSPHODIESTERASE GDPD5-RELATED"/>
    <property type="match status" value="1"/>
</dbReference>
<evidence type="ECO:0000313" key="9">
    <source>
        <dbReference type="EMBL" id="KAK2146370.1"/>
    </source>
</evidence>
<evidence type="ECO:0000256" key="7">
    <source>
        <dbReference type="SAM" id="SignalP"/>
    </source>
</evidence>
<dbReference type="Gene3D" id="3.20.20.190">
    <property type="entry name" value="Phosphatidylinositol (PI) phosphodiesterase"/>
    <property type="match status" value="1"/>
</dbReference>
<name>A0AAD9J5R8_9ANNE</name>
<dbReference type="InterPro" id="IPR030395">
    <property type="entry name" value="GP_PDE_dom"/>
</dbReference>
<dbReference type="PANTHER" id="PTHR43620">
    <property type="entry name" value="GLYCEROPHOSPHORYL DIESTER PHOSPHODIESTERASE"/>
    <property type="match status" value="1"/>
</dbReference>
<comment type="catalytic activity">
    <reaction evidence="6">
        <text>a sn-glycero-3-phosphodiester + H2O = an alcohol + sn-glycerol 3-phosphate + H(+)</text>
        <dbReference type="Rhea" id="RHEA:12969"/>
        <dbReference type="ChEBI" id="CHEBI:15377"/>
        <dbReference type="ChEBI" id="CHEBI:15378"/>
        <dbReference type="ChEBI" id="CHEBI:30879"/>
        <dbReference type="ChEBI" id="CHEBI:57597"/>
        <dbReference type="ChEBI" id="CHEBI:83408"/>
        <dbReference type="EC" id="3.1.4.46"/>
    </reaction>
</comment>
<keyword evidence="5" id="KW-0378">Hydrolase</keyword>
<evidence type="ECO:0000256" key="5">
    <source>
        <dbReference type="ARBA" id="ARBA00022801"/>
    </source>
</evidence>
<keyword evidence="4" id="KW-0319">Glycerol metabolism</keyword>
<dbReference type="GO" id="GO:0006629">
    <property type="term" value="P:lipid metabolic process"/>
    <property type="evidence" value="ECO:0007669"/>
    <property type="project" value="InterPro"/>
</dbReference>